<dbReference type="InterPro" id="IPR042188">
    <property type="entry name" value="MmgE/PrpD_sf_2"/>
</dbReference>
<dbReference type="InterPro" id="IPR036148">
    <property type="entry name" value="MmgE/PrpD_sf"/>
</dbReference>
<protein>
    <recommendedName>
        <fullName evidence="2">MmgE/PrpD N-terminal domain-containing protein</fullName>
    </recommendedName>
</protein>
<sequence length="418" mass="44091">MPHNGHATEDAAFEDAARTALATVFARPRHEWELDERTLLDTLACIAHAHQEPLTVRESRLRGLPRTLVLNGAVDGVGVRDAAFVNAAFAHGQDFDDTQLSTTAHVSSVVWAALLAAAPPEADGARLAEASAAGRRFLRMLSPFVVPRHLRAGWHATGTTASLAAVVALGVLLSDEATTWRAVGIAGSLIGGLRANNMTSLKALHAGRAAENAVWAVDLARQPGWAGTPSVAALGRGMGFADTGRLLLDAREDADVLAKKYPTCSGTHPAIELALAERDRLAAADAIELTVPPLVAEETTNAWPDSLPQARMGLAFTVALALAAGQVDDVALRTGLGDRAVRSVFDRIAVRIGPGEPEPARYEPWARIESARVGREQGLVAPTDADIRRKWQAAGDRPAPTPLKSMATLGQALGELPC</sequence>
<dbReference type="InterPro" id="IPR005656">
    <property type="entry name" value="MmgE_PrpD"/>
</dbReference>
<organism evidence="3 4">
    <name type="scientific">Streptomyces malaysiensis</name>
    <dbReference type="NCBI Taxonomy" id="92644"/>
    <lineage>
        <taxon>Bacteria</taxon>
        <taxon>Bacillati</taxon>
        <taxon>Actinomycetota</taxon>
        <taxon>Actinomycetes</taxon>
        <taxon>Kitasatosporales</taxon>
        <taxon>Streptomycetaceae</taxon>
        <taxon>Streptomyces</taxon>
        <taxon>Streptomyces violaceusniger group</taxon>
    </lineage>
</organism>
<evidence type="ECO:0000259" key="2">
    <source>
        <dbReference type="Pfam" id="PF03972"/>
    </source>
</evidence>
<dbReference type="Proteomes" id="UP000236520">
    <property type="component" value="Unassembled WGS sequence"/>
</dbReference>
<feature type="domain" description="MmgE/PrpD N-terminal" evidence="2">
    <location>
        <begin position="36"/>
        <end position="233"/>
    </location>
</feature>
<dbReference type="SUPFAM" id="SSF103378">
    <property type="entry name" value="2-methylcitrate dehydratase PrpD"/>
    <property type="match status" value="1"/>
</dbReference>
<dbReference type="Gene3D" id="3.30.1330.120">
    <property type="entry name" value="2-methylcitrate dehydratase PrpD"/>
    <property type="match status" value="1"/>
</dbReference>
<dbReference type="Pfam" id="PF03972">
    <property type="entry name" value="MmgE_PrpD_N"/>
    <property type="match status" value="1"/>
</dbReference>
<evidence type="ECO:0000256" key="1">
    <source>
        <dbReference type="ARBA" id="ARBA00006174"/>
    </source>
</evidence>
<comment type="caution">
    <text evidence="3">The sequence shown here is derived from an EMBL/GenBank/DDBJ whole genome shotgun (WGS) entry which is preliminary data.</text>
</comment>
<proteinExistence type="inferred from homology"/>
<dbReference type="PANTHER" id="PTHR16943">
    <property type="entry name" value="2-METHYLCITRATE DEHYDRATASE-RELATED"/>
    <property type="match status" value="1"/>
</dbReference>
<keyword evidence="4" id="KW-1185">Reference proteome</keyword>
<reference evidence="3 4" key="1">
    <citation type="submission" date="2015-09" db="EMBL/GenBank/DDBJ databases">
        <title>Genome sequence, genome mining and natural product profiling of a biocontrol bacterium Streptomyces malaysiensis F913.</title>
        <authorList>
            <person name="Xu Y."/>
            <person name="Wei J."/>
            <person name="Xie J."/>
            <person name="Li T."/>
            <person name="Zhou Z."/>
        </authorList>
    </citation>
    <scope>NUCLEOTIDE SEQUENCE [LARGE SCALE GENOMIC DNA]</scope>
    <source>
        <strain evidence="3 4">F913</strain>
    </source>
</reference>
<dbReference type="AlphaFoldDB" id="A0A2J7YV50"/>
<comment type="similarity">
    <text evidence="1">Belongs to the PrpD family.</text>
</comment>
<dbReference type="EMBL" id="LJIW01000002">
    <property type="protein sequence ID" value="PNG91910.1"/>
    <property type="molecule type" value="Genomic_DNA"/>
</dbReference>
<gene>
    <name evidence="3" type="ORF">SMF913_27375</name>
</gene>
<dbReference type="InterPro" id="IPR045336">
    <property type="entry name" value="MmgE_PrpD_N"/>
</dbReference>
<evidence type="ECO:0000313" key="3">
    <source>
        <dbReference type="EMBL" id="PNG91910.1"/>
    </source>
</evidence>
<name>A0A2J7YV50_STRMQ</name>
<accession>A0A2J7YV50</accession>
<dbReference type="RefSeq" id="WP_102936920.1">
    <property type="nucleotide sequence ID" value="NZ_LJIW01000002.1"/>
</dbReference>
<dbReference type="InterPro" id="IPR042183">
    <property type="entry name" value="MmgE/PrpD_sf_1"/>
</dbReference>
<dbReference type="GO" id="GO:0016829">
    <property type="term" value="F:lyase activity"/>
    <property type="evidence" value="ECO:0007669"/>
    <property type="project" value="InterPro"/>
</dbReference>
<evidence type="ECO:0000313" key="4">
    <source>
        <dbReference type="Proteomes" id="UP000236520"/>
    </source>
</evidence>
<dbReference type="Gene3D" id="1.10.4100.10">
    <property type="entry name" value="2-methylcitrate dehydratase PrpD"/>
    <property type="match status" value="1"/>
</dbReference>
<dbReference type="PANTHER" id="PTHR16943:SF8">
    <property type="entry name" value="2-METHYLCITRATE DEHYDRATASE"/>
    <property type="match status" value="1"/>
</dbReference>